<dbReference type="GO" id="GO:0045892">
    <property type="term" value="P:negative regulation of DNA-templated transcription"/>
    <property type="evidence" value="ECO:0007669"/>
    <property type="project" value="TreeGrafter"/>
</dbReference>
<evidence type="ECO:0000313" key="5">
    <source>
        <dbReference type="EMBL" id="GAF93854.1"/>
    </source>
</evidence>
<keyword evidence="1" id="KW-0678">Repressor</keyword>
<sequence length="139" mass="15090">ALRHRADRWLARVLELGTLAVAPDEDGPIDLILGTRLALLEQPEFHDSDRIRDLFATVETKERLVEILDGMLAAGGTRVAFGDEVDEPRLHHCALVASSYGADAPIGVLGVIGPSRMDFGRVIPLVDFLSHAITEKLSA</sequence>
<comment type="caution">
    <text evidence="5">The sequence shown here is derived from an EMBL/GenBank/DDBJ whole genome shotgun (WGS) entry which is preliminary data.</text>
</comment>
<reference evidence="5" key="1">
    <citation type="journal article" date="2014" name="Front. Microbiol.">
        <title>High frequency of phylogenetically diverse reductive dehalogenase-homologous genes in deep subseafloor sedimentary metagenomes.</title>
        <authorList>
            <person name="Kawai M."/>
            <person name="Futagami T."/>
            <person name="Toyoda A."/>
            <person name="Takaki Y."/>
            <person name="Nishi S."/>
            <person name="Hori S."/>
            <person name="Arai W."/>
            <person name="Tsubouchi T."/>
            <person name="Morono Y."/>
            <person name="Uchiyama I."/>
            <person name="Ito T."/>
            <person name="Fujiyama A."/>
            <person name="Inagaki F."/>
            <person name="Takami H."/>
        </authorList>
    </citation>
    <scope>NUCLEOTIDE SEQUENCE</scope>
    <source>
        <strain evidence="5">Expedition CK06-06</strain>
    </source>
</reference>
<feature type="non-terminal residue" evidence="5">
    <location>
        <position position="1"/>
    </location>
</feature>
<evidence type="ECO:0000256" key="1">
    <source>
        <dbReference type="ARBA" id="ARBA00022491"/>
    </source>
</evidence>
<feature type="domain" description="Heat-inducible transcription repressor HrcA C-terminal" evidence="4">
    <location>
        <begin position="5"/>
        <end position="123"/>
    </location>
</feature>
<dbReference type="GO" id="GO:0003677">
    <property type="term" value="F:DNA binding"/>
    <property type="evidence" value="ECO:0007669"/>
    <property type="project" value="InterPro"/>
</dbReference>
<protein>
    <recommendedName>
        <fullName evidence="4">Heat-inducible transcription repressor HrcA C-terminal domain-containing protein</fullName>
    </recommendedName>
</protein>
<dbReference type="InterPro" id="IPR021153">
    <property type="entry name" value="HrcA_C"/>
</dbReference>
<dbReference type="Gene3D" id="3.30.450.40">
    <property type="match status" value="1"/>
</dbReference>
<name>X0TKT3_9ZZZZ</name>
<dbReference type="SUPFAM" id="SSF55781">
    <property type="entry name" value="GAF domain-like"/>
    <property type="match status" value="1"/>
</dbReference>
<gene>
    <name evidence="5" type="ORF">S01H1_25999</name>
</gene>
<dbReference type="Pfam" id="PF01628">
    <property type="entry name" value="HrcA"/>
    <property type="match status" value="1"/>
</dbReference>
<evidence type="ECO:0000256" key="2">
    <source>
        <dbReference type="ARBA" id="ARBA00023015"/>
    </source>
</evidence>
<dbReference type="InterPro" id="IPR029016">
    <property type="entry name" value="GAF-like_dom_sf"/>
</dbReference>
<accession>X0TKT3</accession>
<keyword evidence="2" id="KW-0805">Transcription regulation</keyword>
<dbReference type="AlphaFoldDB" id="X0TKT3"/>
<evidence type="ECO:0000259" key="4">
    <source>
        <dbReference type="Pfam" id="PF01628"/>
    </source>
</evidence>
<dbReference type="PANTHER" id="PTHR34824:SF1">
    <property type="entry name" value="HEAT-INDUCIBLE TRANSCRIPTION REPRESSOR HRCA"/>
    <property type="match status" value="1"/>
</dbReference>
<proteinExistence type="predicted"/>
<dbReference type="EMBL" id="BARS01015743">
    <property type="protein sequence ID" value="GAF93854.1"/>
    <property type="molecule type" value="Genomic_DNA"/>
</dbReference>
<keyword evidence="3" id="KW-0804">Transcription</keyword>
<dbReference type="InterPro" id="IPR002571">
    <property type="entry name" value="HrcA"/>
</dbReference>
<evidence type="ECO:0000256" key="3">
    <source>
        <dbReference type="ARBA" id="ARBA00023163"/>
    </source>
</evidence>
<organism evidence="5">
    <name type="scientific">marine sediment metagenome</name>
    <dbReference type="NCBI Taxonomy" id="412755"/>
    <lineage>
        <taxon>unclassified sequences</taxon>
        <taxon>metagenomes</taxon>
        <taxon>ecological metagenomes</taxon>
    </lineage>
</organism>
<dbReference type="PANTHER" id="PTHR34824">
    <property type="entry name" value="HEAT-INDUCIBLE TRANSCRIPTION REPRESSOR HRCA"/>
    <property type="match status" value="1"/>
</dbReference>